<evidence type="ECO:0000256" key="9">
    <source>
        <dbReference type="ARBA" id="ARBA00023049"/>
    </source>
</evidence>
<dbReference type="GO" id="GO:0004222">
    <property type="term" value="F:metalloendopeptidase activity"/>
    <property type="evidence" value="ECO:0007669"/>
    <property type="project" value="InterPro"/>
</dbReference>
<dbReference type="EC" id="3.4.24.-" evidence="11"/>
<dbReference type="PANTHER" id="PTHR42837">
    <property type="entry name" value="REGULATOR OF SIGMA-E PROTEASE RSEP"/>
    <property type="match status" value="1"/>
</dbReference>
<evidence type="ECO:0000256" key="3">
    <source>
        <dbReference type="ARBA" id="ARBA00007931"/>
    </source>
</evidence>
<organism evidence="13">
    <name type="scientific">Desulfomonile tiedjei</name>
    <dbReference type="NCBI Taxonomy" id="2358"/>
    <lineage>
        <taxon>Bacteria</taxon>
        <taxon>Pseudomonadati</taxon>
        <taxon>Thermodesulfobacteriota</taxon>
        <taxon>Desulfomonilia</taxon>
        <taxon>Desulfomonilales</taxon>
        <taxon>Desulfomonilaceae</taxon>
        <taxon>Desulfomonile</taxon>
    </lineage>
</organism>
<dbReference type="InterPro" id="IPR004387">
    <property type="entry name" value="Pept_M50_Zn"/>
</dbReference>
<dbReference type="GO" id="GO:0046872">
    <property type="term" value="F:metal ion binding"/>
    <property type="evidence" value="ECO:0007669"/>
    <property type="project" value="UniProtKB-KW"/>
</dbReference>
<dbReference type="CDD" id="cd23081">
    <property type="entry name" value="cpPDZ_EcRseP-like"/>
    <property type="match status" value="1"/>
</dbReference>
<dbReference type="GO" id="GO:0016020">
    <property type="term" value="C:membrane"/>
    <property type="evidence" value="ECO:0007669"/>
    <property type="project" value="UniProtKB-SubCell"/>
</dbReference>
<comment type="similarity">
    <text evidence="3 11">Belongs to the peptidase M50B family.</text>
</comment>
<dbReference type="InterPro" id="IPR008915">
    <property type="entry name" value="Peptidase_M50"/>
</dbReference>
<dbReference type="PANTHER" id="PTHR42837:SF2">
    <property type="entry name" value="MEMBRANE METALLOPROTEASE ARASP2, CHLOROPLASTIC-RELATED"/>
    <property type="match status" value="1"/>
</dbReference>
<evidence type="ECO:0000256" key="8">
    <source>
        <dbReference type="ARBA" id="ARBA00022989"/>
    </source>
</evidence>
<feature type="transmembrane region" description="Helical" evidence="11">
    <location>
        <begin position="275"/>
        <end position="299"/>
    </location>
</feature>
<feature type="transmembrane region" description="Helical" evidence="11">
    <location>
        <begin position="6"/>
        <end position="26"/>
    </location>
</feature>
<keyword evidence="6 11" id="KW-0378">Hydrolase</keyword>
<evidence type="ECO:0000313" key="13">
    <source>
        <dbReference type="EMBL" id="HGH60567.1"/>
    </source>
</evidence>
<dbReference type="Pfam" id="PF02163">
    <property type="entry name" value="Peptidase_M50"/>
    <property type="match status" value="1"/>
</dbReference>
<keyword evidence="11" id="KW-0479">Metal-binding</keyword>
<dbReference type="NCBIfam" id="TIGR00054">
    <property type="entry name" value="RIP metalloprotease RseP"/>
    <property type="match status" value="1"/>
</dbReference>
<comment type="caution">
    <text evidence="13">The sequence shown here is derived from an EMBL/GenBank/DDBJ whole genome shotgun (WGS) entry which is preliminary data.</text>
</comment>
<evidence type="ECO:0000256" key="6">
    <source>
        <dbReference type="ARBA" id="ARBA00022801"/>
    </source>
</evidence>
<comment type="subcellular location">
    <subcellularLocation>
        <location evidence="2">Membrane</location>
        <topology evidence="2">Multi-pass membrane protein</topology>
    </subcellularLocation>
</comment>
<evidence type="ECO:0000256" key="4">
    <source>
        <dbReference type="ARBA" id="ARBA00022670"/>
    </source>
</evidence>
<dbReference type="EMBL" id="DTGT01000147">
    <property type="protein sequence ID" value="HGH60567.1"/>
    <property type="molecule type" value="Genomic_DNA"/>
</dbReference>
<dbReference type="Pfam" id="PF17820">
    <property type="entry name" value="PDZ_6"/>
    <property type="match status" value="1"/>
</dbReference>
<keyword evidence="7 11" id="KW-0862">Zinc</keyword>
<dbReference type="AlphaFoldDB" id="A0A7C4ARG0"/>
<keyword evidence="10 11" id="KW-0472">Membrane</keyword>
<keyword evidence="4 13" id="KW-0645">Protease</keyword>
<gene>
    <name evidence="13" type="primary">rseP</name>
    <name evidence="13" type="ORF">ENV54_04630</name>
</gene>
<evidence type="ECO:0000256" key="5">
    <source>
        <dbReference type="ARBA" id="ARBA00022692"/>
    </source>
</evidence>
<name>A0A7C4ARG0_9BACT</name>
<dbReference type="SUPFAM" id="SSF50156">
    <property type="entry name" value="PDZ domain-like"/>
    <property type="match status" value="1"/>
</dbReference>
<dbReference type="GO" id="GO:0006508">
    <property type="term" value="P:proteolysis"/>
    <property type="evidence" value="ECO:0007669"/>
    <property type="project" value="UniProtKB-KW"/>
</dbReference>
<feature type="domain" description="PDZ" evidence="12">
    <location>
        <begin position="130"/>
        <end position="158"/>
    </location>
</feature>
<evidence type="ECO:0000256" key="10">
    <source>
        <dbReference type="ARBA" id="ARBA00023136"/>
    </source>
</evidence>
<dbReference type="Gene3D" id="2.30.42.10">
    <property type="match status" value="1"/>
</dbReference>
<dbReference type="CDD" id="cd06163">
    <property type="entry name" value="S2P-M50_PDZ_RseP-like"/>
    <property type="match status" value="1"/>
</dbReference>
<comment type="cofactor">
    <cofactor evidence="1 11">
        <name>Zn(2+)</name>
        <dbReference type="ChEBI" id="CHEBI:29105"/>
    </cofactor>
</comment>
<reference evidence="13" key="1">
    <citation type="journal article" date="2020" name="mSystems">
        <title>Genome- and Community-Level Interaction Insights into Carbon Utilization and Element Cycling Functions of Hydrothermarchaeota in Hydrothermal Sediment.</title>
        <authorList>
            <person name="Zhou Z."/>
            <person name="Liu Y."/>
            <person name="Xu W."/>
            <person name="Pan J."/>
            <person name="Luo Z.H."/>
            <person name="Li M."/>
        </authorList>
    </citation>
    <scope>NUCLEOTIDE SEQUENCE [LARGE SCALE GENOMIC DNA]</scope>
    <source>
        <strain evidence="13">SpSt-769</strain>
    </source>
</reference>
<dbReference type="PROSITE" id="PS50106">
    <property type="entry name" value="PDZ"/>
    <property type="match status" value="1"/>
</dbReference>
<dbReference type="InterPro" id="IPR041489">
    <property type="entry name" value="PDZ_6"/>
</dbReference>
<evidence type="ECO:0000256" key="2">
    <source>
        <dbReference type="ARBA" id="ARBA00004141"/>
    </source>
</evidence>
<sequence>MLEYFFGFLILLGVLIFVHECGHFIVAKLADVKVLKFSLGFPPAMITRKWGETEYILSWIPLGGYVKLLGEDPDSKEEIPPEDLPRAFTSKSLSARAAIILAGPLSNYILAGLLLCAGYVAGWPVLASDIGKVLDGSPAALAGLKTGDKVVAIDGESVWRWDDMRSIIEKSAGKDLALTIERDGRVMDVHVTPSISDQKDLFGDSVGRIGVAPSGQTVKLGFVASIYEGLRFTGYLTKLVLTTLAKVVRGDISAKALSGPITIVQASGESLKAGLFSFIFLLSYISINLAIINLLPVPILDGGHLLFFLIEAIIRKPVTGRVREVAVHAGLLFIVLLMVLVFYNDITRIVTRGWTLQP</sequence>
<dbReference type="InterPro" id="IPR001478">
    <property type="entry name" value="PDZ"/>
</dbReference>
<evidence type="ECO:0000256" key="1">
    <source>
        <dbReference type="ARBA" id="ARBA00001947"/>
    </source>
</evidence>
<keyword evidence="8 11" id="KW-1133">Transmembrane helix</keyword>
<protein>
    <recommendedName>
        <fullName evidence="11">Zinc metalloprotease</fullName>
        <ecNumber evidence="11">3.4.24.-</ecNumber>
    </recommendedName>
</protein>
<dbReference type="InterPro" id="IPR036034">
    <property type="entry name" value="PDZ_sf"/>
</dbReference>
<evidence type="ECO:0000256" key="11">
    <source>
        <dbReference type="RuleBase" id="RU362031"/>
    </source>
</evidence>
<dbReference type="SMART" id="SM00228">
    <property type="entry name" value="PDZ"/>
    <property type="match status" value="1"/>
</dbReference>
<keyword evidence="9 11" id="KW-0482">Metalloprotease</keyword>
<feature type="transmembrane region" description="Helical" evidence="11">
    <location>
        <begin position="325"/>
        <end position="343"/>
    </location>
</feature>
<proteinExistence type="inferred from homology"/>
<keyword evidence="5 11" id="KW-0812">Transmembrane</keyword>
<evidence type="ECO:0000259" key="12">
    <source>
        <dbReference type="PROSITE" id="PS50106"/>
    </source>
</evidence>
<evidence type="ECO:0000256" key="7">
    <source>
        <dbReference type="ARBA" id="ARBA00022833"/>
    </source>
</evidence>
<accession>A0A7C4ARG0</accession>